<dbReference type="PANTHER" id="PTHR12161:SF5">
    <property type="entry name" value="IST1 HOMOLOG"/>
    <property type="match status" value="1"/>
</dbReference>
<dbReference type="InterPro" id="IPR042277">
    <property type="entry name" value="IST1-like"/>
</dbReference>
<dbReference type="Proteomes" id="UP000242474">
    <property type="component" value="Unassembled WGS sequence"/>
</dbReference>
<organism evidence="3 4">
    <name type="scientific">Coemansia reversa (strain ATCC 12441 / NRRL 1564)</name>
    <dbReference type="NCBI Taxonomy" id="763665"/>
    <lineage>
        <taxon>Eukaryota</taxon>
        <taxon>Fungi</taxon>
        <taxon>Fungi incertae sedis</taxon>
        <taxon>Zoopagomycota</taxon>
        <taxon>Kickxellomycotina</taxon>
        <taxon>Kickxellomycetes</taxon>
        <taxon>Kickxellales</taxon>
        <taxon>Kickxellaceae</taxon>
        <taxon>Coemansia</taxon>
    </lineage>
</organism>
<keyword evidence="4" id="KW-1185">Reference proteome</keyword>
<evidence type="ECO:0000256" key="2">
    <source>
        <dbReference type="SAM" id="MobiDB-lite"/>
    </source>
</evidence>
<evidence type="ECO:0000313" key="4">
    <source>
        <dbReference type="Proteomes" id="UP000242474"/>
    </source>
</evidence>
<evidence type="ECO:0000256" key="1">
    <source>
        <dbReference type="ARBA" id="ARBA00005536"/>
    </source>
</evidence>
<feature type="region of interest" description="Disordered" evidence="2">
    <location>
        <begin position="162"/>
        <end position="184"/>
    </location>
</feature>
<sequence>LAINRLRFLQAKQGSLNTAARRDIAMLLKSGKVASATIRIESIIRDDLHIEAMEITELFCEVLYARAGLVDQSQEVNAGLTEAVSSVIYASTRIDVKELVRIREMLAGRYGKEVINSAMNNKDDCVNAKLLQKLSVEPPSKNLVNMYLKEVAAAYHIRFVSQDDQDNDDSPGSGGIKESVPLSP</sequence>
<dbReference type="EMBL" id="KZ303486">
    <property type="protein sequence ID" value="PIA19597.1"/>
    <property type="molecule type" value="Genomic_DNA"/>
</dbReference>
<feature type="non-terminal residue" evidence="3">
    <location>
        <position position="1"/>
    </location>
</feature>
<gene>
    <name evidence="3" type="ORF">COEREDRAFT_25546</name>
</gene>
<name>A0A2G5BLG7_COERN</name>
<dbReference type="AlphaFoldDB" id="A0A2G5BLG7"/>
<dbReference type="InterPro" id="IPR005061">
    <property type="entry name" value="Ist1"/>
</dbReference>
<evidence type="ECO:0000313" key="3">
    <source>
        <dbReference type="EMBL" id="PIA19597.1"/>
    </source>
</evidence>
<dbReference type="GO" id="GO:0015031">
    <property type="term" value="P:protein transport"/>
    <property type="evidence" value="ECO:0007669"/>
    <property type="project" value="InterPro"/>
</dbReference>
<dbReference type="FunFam" id="1.20.1260.60:FF:000002">
    <property type="entry name" value="Vacuolar protein sorting-associated protein IST1"/>
    <property type="match status" value="1"/>
</dbReference>
<accession>A0A2G5BLG7</accession>
<comment type="similarity">
    <text evidence="1">Belongs to the IST1 family.</text>
</comment>
<proteinExistence type="inferred from homology"/>
<dbReference type="PANTHER" id="PTHR12161">
    <property type="entry name" value="IST1 FAMILY MEMBER"/>
    <property type="match status" value="1"/>
</dbReference>
<dbReference type="Gene3D" id="1.20.1260.60">
    <property type="entry name" value="Vacuolar protein sorting-associated protein Ist1"/>
    <property type="match status" value="1"/>
</dbReference>
<dbReference type="STRING" id="763665.A0A2G5BLG7"/>
<dbReference type="OrthoDB" id="29853at2759"/>
<dbReference type="Pfam" id="PF03398">
    <property type="entry name" value="Ist1"/>
    <property type="match status" value="1"/>
</dbReference>
<protein>
    <submittedName>
        <fullName evidence="3">DUF292-domain-containing protein</fullName>
    </submittedName>
</protein>
<feature type="non-terminal residue" evidence="3">
    <location>
        <position position="184"/>
    </location>
</feature>
<reference evidence="3 4" key="1">
    <citation type="journal article" date="2015" name="Genome Biol. Evol.">
        <title>Phylogenomic analyses indicate that early fungi evolved digesting cell walls of algal ancestors of land plants.</title>
        <authorList>
            <person name="Chang Y."/>
            <person name="Wang S."/>
            <person name="Sekimoto S."/>
            <person name="Aerts A.L."/>
            <person name="Choi C."/>
            <person name="Clum A."/>
            <person name="LaButti K.M."/>
            <person name="Lindquist E.A."/>
            <person name="Yee Ngan C."/>
            <person name="Ohm R.A."/>
            <person name="Salamov A.A."/>
            <person name="Grigoriev I.V."/>
            <person name="Spatafora J.W."/>
            <person name="Berbee M.L."/>
        </authorList>
    </citation>
    <scope>NUCLEOTIDE SEQUENCE [LARGE SCALE GENOMIC DNA]</scope>
    <source>
        <strain evidence="3 4">NRRL 1564</strain>
    </source>
</reference>